<accession>A0ABT4ZGI6</accession>
<evidence type="ECO:0000256" key="6">
    <source>
        <dbReference type="PROSITE-ProRule" id="PRU00169"/>
    </source>
</evidence>
<reference evidence="10" key="1">
    <citation type="submission" date="2022-12" db="EMBL/GenBank/DDBJ databases">
        <title>Paracoccus onchidii sp. nov., isolated from a marine invertebrate from the South China Sea.</title>
        <authorList>
            <person name="Xu S."/>
            <person name="Liu Z."/>
            <person name="Xu Y."/>
        </authorList>
    </citation>
    <scope>NUCLEOTIDE SEQUENCE</scope>
    <source>
        <strain evidence="10">Z330</strain>
    </source>
</reference>
<keyword evidence="5" id="KW-0804">Transcription</keyword>
<dbReference type="InterPro" id="IPR001789">
    <property type="entry name" value="Sig_transdc_resp-reg_receiver"/>
</dbReference>
<evidence type="ECO:0000256" key="5">
    <source>
        <dbReference type="ARBA" id="ARBA00023163"/>
    </source>
</evidence>
<dbReference type="SMART" id="SM00448">
    <property type="entry name" value="REC"/>
    <property type="match status" value="1"/>
</dbReference>
<evidence type="ECO:0000313" key="11">
    <source>
        <dbReference type="Proteomes" id="UP001165641"/>
    </source>
</evidence>
<dbReference type="Gene3D" id="6.10.250.690">
    <property type="match status" value="1"/>
</dbReference>
<keyword evidence="11" id="KW-1185">Reference proteome</keyword>
<dbReference type="SUPFAM" id="SSF46894">
    <property type="entry name" value="C-terminal effector domain of the bipartite response regulators"/>
    <property type="match status" value="1"/>
</dbReference>
<keyword evidence="1 6" id="KW-0597">Phosphoprotein</keyword>
<dbReference type="Pfam" id="PF00486">
    <property type="entry name" value="Trans_reg_C"/>
    <property type="match status" value="1"/>
</dbReference>
<gene>
    <name evidence="10" type="ORF">PAF17_13035</name>
</gene>
<name>A0ABT4ZGI6_9RHOB</name>
<evidence type="ECO:0000256" key="1">
    <source>
        <dbReference type="ARBA" id="ARBA00022553"/>
    </source>
</evidence>
<evidence type="ECO:0000256" key="3">
    <source>
        <dbReference type="ARBA" id="ARBA00023015"/>
    </source>
</evidence>
<dbReference type="SMART" id="SM00862">
    <property type="entry name" value="Trans_reg_C"/>
    <property type="match status" value="1"/>
</dbReference>
<dbReference type="Pfam" id="PF00072">
    <property type="entry name" value="Response_reg"/>
    <property type="match status" value="1"/>
</dbReference>
<dbReference type="PROSITE" id="PS50110">
    <property type="entry name" value="RESPONSE_REGULATORY"/>
    <property type="match status" value="1"/>
</dbReference>
<proteinExistence type="predicted"/>
<evidence type="ECO:0000259" key="9">
    <source>
        <dbReference type="PROSITE" id="PS51755"/>
    </source>
</evidence>
<protein>
    <submittedName>
        <fullName evidence="10">Response regulator transcription factor</fullName>
    </submittedName>
</protein>
<evidence type="ECO:0000259" key="8">
    <source>
        <dbReference type="PROSITE" id="PS50110"/>
    </source>
</evidence>
<feature type="domain" description="Response regulatory" evidence="8">
    <location>
        <begin position="15"/>
        <end position="129"/>
    </location>
</feature>
<dbReference type="InterPro" id="IPR036388">
    <property type="entry name" value="WH-like_DNA-bd_sf"/>
</dbReference>
<dbReference type="InterPro" id="IPR016032">
    <property type="entry name" value="Sig_transdc_resp-reg_C-effctor"/>
</dbReference>
<feature type="DNA-binding region" description="OmpR/PhoB-type" evidence="7">
    <location>
        <begin position="143"/>
        <end position="243"/>
    </location>
</feature>
<evidence type="ECO:0000313" key="10">
    <source>
        <dbReference type="EMBL" id="MDB6178422.1"/>
    </source>
</evidence>
<keyword evidence="2" id="KW-0902">Two-component regulatory system</keyword>
<dbReference type="SUPFAM" id="SSF52172">
    <property type="entry name" value="CheY-like"/>
    <property type="match status" value="1"/>
</dbReference>
<keyword evidence="3" id="KW-0805">Transcription regulation</keyword>
<sequence>MSNITDTDPAYSRQRVLFVEDDPSLGAFLIRYFTEEGFDAEVAPSGPAMREALRRASFDMVVLDIGLPGRDDGYALAREVKGEHGPGILFLSARREAIDRIVGLEIGADDFMVKPFEPRELLARIRAILRRVQATTPARPEHARILRFGEWSMDLDARLLRDANGRIRPLTAQEFNLFSILAQRPSRVLSRDQLLDFAANRDWSPYDRSIDVMIGKIRRKIGDTGPQHRIIRTIRGAGYMFAPTEWTGSAGKSNVAMAPPSDEFAK</sequence>
<dbReference type="Gene3D" id="1.10.10.10">
    <property type="entry name" value="Winged helix-like DNA-binding domain superfamily/Winged helix DNA-binding domain"/>
    <property type="match status" value="1"/>
</dbReference>
<dbReference type="PANTHER" id="PTHR48111">
    <property type="entry name" value="REGULATOR OF RPOS"/>
    <property type="match status" value="1"/>
</dbReference>
<evidence type="ECO:0000256" key="7">
    <source>
        <dbReference type="PROSITE-ProRule" id="PRU01091"/>
    </source>
</evidence>
<feature type="domain" description="OmpR/PhoB-type" evidence="9">
    <location>
        <begin position="143"/>
        <end position="243"/>
    </location>
</feature>
<dbReference type="Gene3D" id="3.40.50.2300">
    <property type="match status" value="1"/>
</dbReference>
<dbReference type="InterPro" id="IPR039420">
    <property type="entry name" value="WalR-like"/>
</dbReference>
<dbReference type="InterPro" id="IPR011006">
    <property type="entry name" value="CheY-like_superfamily"/>
</dbReference>
<feature type="modified residue" description="4-aspartylphosphate" evidence="6">
    <location>
        <position position="64"/>
    </location>
</feature>
<dbReference type="PANTHER" id="PTHR48111:SF4">
    <property type="entry name" value="DNA-BINDING DUAL TRANSCRIPTIONAL REGULATOR OMPR"/>
    <property type="match status" value="1"/>
</dbReference>
<dbReference type="EMBL" id="JAQBIE010000016">
    <property type="protein sequence ID" value="MDB6178422.1"/>
    <property type="molecule type" value="Genomic_DNA"/>
</dbReference>
<dbReference type="CDD" id="cd00383">
    <property type="entry name" value="trans_reg_C"/>
    <property type="match status" value="1"/>
</dbReference>
<evidence type="ECO:0000256" key="2">
    <source>
        <dbReference type="ARBA" id="ARBA00023012"/>
    </source>
</evidence>
<dbReference type="InterPro" id="IPR001867">
    <property type="entry name" value="OmpR/PhoB-type_DNA-bd"/>
</dbReference>
<organism evidence="10 11">
    <name type="scientific">Paracoccus onchidii</name>
    <dbReference type="NCBI Taxonomy" id="3017813"/>
    <lineage>
        <taxon>Bacteria</taxon>
        <taxon>Pseudomonadati</taxon>
        <taxon>Pseudomonadota</taxon>
        <taxon>Alphaproteobacteria</taxon>
        <taxon>Rhodobacterales</taxon>
        <taxon>Paracoccaceae</taxon>
        <taxon>Paracoccus</taxon>
    </lineage>
</organism>
<dbReference type="Proteomes" id="UP001165641">
    <property type="component" value="Unassembled WGS sequence"/>
</dbReference>
<dbReference type="PROSITE" id="PS51755">
    <property type="entry name" value="OMPR_PHOB"/>
    <property type="match status" value="1"/>
</dbReference>
<dbReference type="RefSeq" id="WP_271889544.1">
    <property type="nucleotide sequence ID" value="NZ_JAQBIE010000016.1"/>
</dbReference>
<comment type="caution">
    <text evidence="10">The sequence shown here is derived from an EMBL/GenBank/DDBJ whole genome shotgun (WGS) entry which is preliminary data.</text>
</comment>
<keyword evidence="4 7" id="KW-0238">DNA-binding</keyword>
<evidence type="ECO:0000256" key="4">
    <source>
        <dbReference type="ARBA" id="ARBA00023125"/>
    </source>
</evidence>